<evidence type="ECO:0000256" key="11">
    <source>
        <dbReference type="ARBA" id="ARBA00022726"/>
    </source>
</evidence>
<evidence type="ECO:0000256" key="1">
    <source>
        <dbReference type="ARBA" id="ARBA00001946"/>
    </source>
</evidence>
<evidence type="ECO:0000256" key="2">
    <source>
        <dbReference type="ARBA" id="ARBA00002049"/>
    </source>
</evidence>
<feature type="domain" description="Phosphoribosyltransferase" evidence="17">
    <location>
        <begin position="9"/>
        <end position="159"/>
    </location>
</feature>
<comment type="cofactor">
    <cofactor evidence="1 16">
        <name>Mg(2+)</name>
        <dbReference type="ChEBI" id="CHEBI:18420"/>
    </cofactor>
</comment>
<evidence type="ECO:0000313" key="18">
    <source>
        <dbReference type="EMBL" id="MFB5190466.1"/>
    </source>
</evidence>
<dbReference type="EC" id="2.4.2.8" evidence="16"/>
<dbReference type="EMBL" id="JBDXSU010000006">
    <property type="protein sequence ID" value="MFB5190466.1"/>
    <property type="molecule type" value="Genomic_DNA"/>
</dbReference>
<evidence type="ECO:0000256" key="12">
    <source>
        <dbReference type="ARBA" id="ARBA00022741"/>
    </source>
</evidence>
<dbReference type="RefSeq" id="WP_275474900.1">
    <property type="nucleotide sequence ID" value="NZ_CP162940.1"/>
</dbReference>
<keyword evidence="11 16" id="KW-0660">Purine salvage</keyword>
<dbReference type="PANTHER" id="PTHR43340">
    <property type="entry name" value="HYPOXANTHINE-GUANINE PHOSPHORIBOSYLTRANSFERASE"/>
    <property type="match status" value="1"/>
</dbReference>
<dbReference type="GO" id="GO:0016757">
    <property type="term" value="F:glycosyltransferase activity"/>
    <property type="evidence" value="ECO:0007669"/>
    <property type="project" value="UniProtKB-KW"/>
</dbReference>
<dbReference type="Proteomes" id="UP001579974">
    <property type="component" value="Unassembled WGS sequence"/>
</dbReference>
<keyword evidence="10 16" id="KW-0479">Metal-binding</keyword>
<dbReference type="Pfam" id="PF00156">
    <property type="entry name" value="Pribosyltran"/>
    <property type="match status" value="1"/>
</dbReference>
<accession>A0ABV5AE44</accession>
<evidence type="ECO:0000256" key="5">
    <source>
        <dbReference type="ARBA" id="ARBA00004676"/>
    </source>
</evidence>
<keyword evidence="19" id="KW-1185">Reference proteome</keyword>
<evidence type="ECO:0000256" key="8">
    <source>
        <dbReference type="ARBA" id="ARBA00022676"/>
    </source>
</evidence>
<dbReference type="CDD" id="cd06223">
    <property type="entry name" value="PRTases_typeI"/>
    <property type="match status" value="1"/>
</dbReference>
<evidence type="ECO:0000256" key="15">
    <source>
        <dbReference type="ARBA" id="ARBA00049402"/>
    </source>
</evidence>
<evidence type="ECO:0000256" key="3">
    <source>
        <dbReference type="ARBA" id="ARBA00004496"/>
    </source>
</evidence>
<keyword evidence="9 16" id="KW-0808">Transferase</keyword>
<organism evidence="18 19">
    <name type="scientific">Alicyclobacillus fastidiosus</name>
    <dbReference type="NCBI Taxonomy" id="392011"/>
    <lineage>
        <taxon>Bacteria</taxon>
        <taxon>Bacillati</taxon>
        <taxon>Bacillota</taxon>
        <taxon>Bacilli</taxon>
        <taxon>Bacillales</taxon>
        <taxon>Alicyclobacillaceae</taxon>
        <taxon>Alicyclobacillus</taxon>
    </lineage>
</organism>
<comment type="catalytic activity">
    <reaction evidence="14">
        <text>GMP + diphosphate = guanine + 5-phospho-alpha-D-ribose 1-diphosphate</text>
        <dbReference type="Rhea" id="RHEA:25424"/>
        <dbReference type="ChEBI" id="CHEBI:16235"/>
        <dbReference type="ChEBI" id="CHEBI:33019"/>
        <dbReference type="ChEBI" id="CHEBI:58017"/>
        <dbReference type="ChEBI" id="CHEBI:58115"/>
        <dbReference type="EC" id="2.4.2.8"/>
    </reaction>
    <physiologicalReaction direction="right-to-left" evidence="14">
        <dbReference type="Rhea" id="RHEA:25426"/>
    </physiologicalReaction>
</comment>
<comment type="pathway">
    <text evidence="4 16">Purine metabolism; IMP biosynthesis via salvage pathway; IMP from hypoxanthine: step 1/1.</text>
</comment>
<dbReference type="InterPro" id="IPR029057">
    <property type="entry name" value="PRTase-like"/>
</dbReference>
<sequence length="183" mass="20497">MHPDVESILFDEQTILNKVLELGNQLTEDYRGKNPLFICILKGATLFMADLVKRVNVPMEMDFMAISSYGASSQSSGVVRILKDLERSIEGRHVVIVEDIVDTGLTLKYLRDALMHRHAASVKIVSLFDKPSGRKVDIAPDYYGFTVPNAFIVGYGLDYAEQYRNLPFVGVLKSDIYATSKTD</sequence>
<evidence type="ECO:0000259" key="17">
    <source>
        <dbReference type="Pfam" id="PF00156"/>
    </source>
</evidence>
<comment type="subcellular location">
    <subcellularLocation>
        <location evidence="3 16">Cytoplasm</location>
    </subcellularLocation>
</comment>
<evidence type="ECO:0000256" key="7">
    <source>
        <dbReference type="ARBA" id="ARBA00022490"/>
    </source>
</evidence>
<protein>
    <recommendedName>
        <fullName evidence="16">Hypoxanthine phosphoribosyltransferase</fullName>
        <ecNumber evidence="16">2.4.2.8</ecNumber>
    </recommendedName>
</protein>
<name>A0ABV5AE44_9BACL</name>
<evidence type="ECO:0000256" key="9">
    <source>
        <dbReference type="ARBA" id="ARBA00022679"/>
    </source>
</evidence>
<dbReference type="InterPro" id="IPR005904">
    <property type="entry name" value="Hxn_phspho_trans"/>
</dbReference>
<evidence type="ECO:0000256" key="10">
    <source>
        <dbReference type="ARBA" id="ARBA00022723"/>
    </source>
</evidence>
<evidence type="ECO:0000256" key="16">
    <source>
        <dbReference type="RuleBase" id="RU364099"/>
    </source>
</evidence>
<dbReference type="Gene3D" id="3.40.50.2020">
    <property type="match status" value="1"/>
</dbReference>
<comment type="similarity">
    <text evidence="6 16">Belongs to the purine/pyrimidine phosphoribosyltransferase family.</text>
</comment>
<reference evidence="18 19" key="1">
    <citation type="journal article" date="2024" name="Int. J. Mol. Sci.">
        <title>Exploration of Alicyclobacillus spp. Genome in Search of Antibiotic Resistance.</title>
        <authorList>
            <person name="Bucka-Kolendo J."/>
            <person name="Kiousi D.E."/>
            <person name="Dekowska A."/>
            <person name="Mikolajczuk-Szczyrba A."/>
            <person name="Karadedos D.M."/>
            <person name="Michael P."/>
            <person name="Galanis A."/>
            <person name="Sokolowska B."/>
        </authorList>
    </citation>
    <scope>NUCLEOTIDE SEQUENCE [LARGE SCALE GENOMIC DNA]</scope>
    <source>
        <strain evidence="18 19">KKP 3000</strain>
    </source>
</reference>
<evidence type="ECO:0000256" key="6">
    <source>
        <dbReference type="ARBA" id="ARBA00008391"/>
    </source>
</evidence>
<comment type="function">
    <text evidence="2">Purine salvage pathway enzyme that catalyzes the transfer of the ribosyl-5-phosphate group from 5-phospho-alpha-D-ribose 1-diphosphate (PRPP) to the N9 position of the 6-oxopurines hypoxanthine and guanine to form the corresponding ribonucleotides IMP (inosine 5'-monophosphate) and GMP (guanosine 5'-monophosphate), with the release of PPi.</text>
</comment>
<dbReference type="NCBIfam" id="TIGR01203">
    <property type="entry name" value="HGPRTase"/>
    <property type="match status" value="1"/>
</dbReference>
<evidence type="ECO:0000256" key="4">
    <source>
        <dbReference type="ARBA" id="ARBA00004669"/>
    </source>
</evidence>
<keyword evidence="12 16" id="KW-0547">Nucleotide-binding</keyword>
<evidence type="ECO:0000256" key="14">
    <source>
        <dbReference type="ARBA" id="ARBA00048811"/>
    </source>
</evidence>
<keyword evidence="13 16" id="KW-0460">Magnesium</keyword>
<dbReference type="PANTHER" id="PTHR43340:SF1">
    <property type="entry name" value="HYPOXANTHINE PHOSPHORIBOSYLTRANSFERASE"/>
    <property type="match status" value="1"/>
</dbReference>
<proteinExistence type="inferred from homology"/>
<gene>
    <name evidence="18" type="primary">hpt</name>
    <name evidence="18" type="ORF">KKP3000_003931</name>
</gene>
<comment type="caution">
    <text evidence="18">The sequence shown here is derived from an EMBL/GenBank/DDBJ whole genome shotgun (WGS) entry which is preliminary data.</text>
</comment>
<evidence type="ECO:0000256" key="13">
    <source>
        <dbReference type="ARBA" id="ARBA00022842"/>
    </source>
</evidence>
<dbReference type="InterPro" id="IPR050408">
    <property type="entry name" value="HGPRT"/>
</dbReference>
<comment type="pathway">
    <text evidence="5">Purine metabolism; GMP biosynthesis via salvage pathway; GMP from guanine: step 1/1.</text>
</comment>
<comment type="catalytic activity">
    <reaction evidence="15">
        <text>IMP + diphosphate = hypoxanthine + 5-phospho-alpha-D-ribose 1-diphosphate</text>
        <dbReference type="Rhea" id="RHEA:17973"/>
        <dbReference type="ChEBI" id="CHEBI:17368"/>
        <dbReference type="ChEBI" id="CHEBI:33019"/>
        <dbReference type="ChEBI" id="CHEBI:58017"/>
        <dbReference type="ChEBI" id="CHEBI:58053"/>
        <dbReference type="EC" id="2.4.2.8"/>
    </reaction>
    <physiologicalReaction direction="right-to-left" evidence="15">
        <dbReference type="Rhea" id="RHEA:17975"/>
    </physiologicalReaction>
</comment>
<dbReference type="SUPFAM" id="SSF53271">
    <property type="entry name" value="PRTase-like"/>
    <property type="match status" value="1"/>
</dbReference>
<keyword evidence="8 16" id="KW-0328">Glycosyltransferase</keyword>
<keyword evidence="7 16" id="KW-0963">Cytoplasm</keyword>
<dbReference type="InterPro" id="IPR000836">
    <property type="entry name" value="PRTase_dom"/>
</dbReference>
<evidence type="ECO:0000313" key="19">
    <source>
        <dbReference type="Proteomes" id="UP001579974"/>
    </source>
</evidence>